<name>A0A8H4EJV3_GIGMA</name>
<keyword evidence="2" id="KW-1185">Reference proteome</keyword>
<dbReference type="Proteomes" id="UP000439903">
    <property type="component" value="Unassembled WGS sequence"/>
</dbReference>
<dbReference type="AlphaFoldDB" id="A0A8H4EJV3"/>
<sequence length="360" mass="41165">MYSGLLSKAQLKLWKMTNDKQKHHLRKLADEVKRIHNKKNKRKISISDGETRARENKSSANLQQEYCFAPSFPANSDVFMTSGLETPSQTYNALQQEYCFSSSFPANSDVFMTPSQTYNALQQEYCFDQTNDAISDDTNMSNIPSYNALQQGYRFFDNTNMPIMSNTSIMPNPSNLSIIFPCEEYVSNLSSFHLPIDIEFYTYLGSQGKLAVETNADFINLNPDSNEVAVINDSFIRIKYSEPVVTICSDSRVLNISQKPSNTAYSEAEQLFSKFKEWKNDIDNILYSQNVYGVGPDFQNNYSTPCIACWVAEPLNLSVMKQLSKVFDDKFDVVYYLVDITATTTIKVKHERISKLKWLH</sequence>
<comment type="caution">
    <text evidence="1">The sequence shown here is derived from an EMBL/GenBank/DDBJ whole genome shotgun (WGS) entry which is preliminary data.</text>
</comment>
<gene>
    <name evidence="1" type="ORF">F8M41_020445</name>
</gene>
<proteinExistence type="predicted"/>
<dbReference type="EMBL" id="WTPW01000561">
    <property type="protein sequence ID" value="KAF0499735.1"/>
    <property type="molecule type" value="Genomic_DNA"/>
</dbReference>
<evidence type="ECO:0000313" key="1">
    <source>
        <dbReference type="EMBL" id="KAF0499735.1"/>
    </source>
</evidence>
<dbReference type="OrthoDB" id="2449218at2759"/>
<evidence type="ECO:0000313" key="2">
    <source>
        <dbReference type="Proteomes" id="UP000439903"/>
    </source>
</evidence>
<reference evidence="1 2" key="1">
    <citation type="journal article" date="2019" name="Environ. Microbiol.">
        <title>At the nexus of three kingdoms: the genome of the mycorrhizal fungus Gigaspora margarita provides insights into plant, endobacterial and fungal interactions.</title>
        <authorList>
            <person name="Venice F."/>
            <person name="Ghignone S."/>
            <person name="Salvioli di Fossalunga A."/>
            <person name="Amselem J."/>
            <person name="Novero M."/>
            <person name="Xianan X."/>
            <person name="Sedzielewska Toro K."/>
            <person name="Morin E."/>
            <person name="Lipzen A."/>
            <person name="Grigoriev I.V."/>
            <person name="Henrissat B."/>
            <person name="Martin F.M."/>
            <person name="Bonfante P."/>
        </authorList>
    </citation>
    <scope>NUCLEOTIDE SEQUENCE [LARGE SCALE GENOMIC DNA]</scope>
    <source>
        <strain evidence="1 2">BEG34</strain>
    </source>
</reference>
<organism evidence="1 2">
    <name type="scientific">Gigaspora margarita</name>
    <dbReference type="NCBI Taxonomy" id="4874"/>
    <lineage>
        <taxon>Eukaryota</taxon>
        <taxon>Fungi</taxon>
        <taxon>Fungi incertae sedis</taxon>
        <taxon>Mucoromycota</taxon>
        <taxon>Glomeromycotina</taxon>
        <taxon>Glomeromycetes</taxon>
        <taxon>Diversisporales</taxon>
        <taxon>Gigasporaceae</taxon>
        <taxon>Gigaspora</taxon>
    </lineage>
</organism>
<accession>A0A8H4EJV3</accession>
<protein>
    <submittedName>
        <fullName evidence="1">Sel1 repeat-containing protein</fullName>
    </submittedName>
</protein>